<organism evidence="9 10">
    <name type="scientific">Paralimibaculum aggregatum</name>
    <dbReference type="NCBI Taxonomy" id="3036245"/>
    <lineage>
        <taxon>Bacteria</taxon>
        <taxon>Pseudomonadati</taxon>
        <taxon>Pseudomonadota</taxon>
        <taxon>Alphaproteobacteria</taxon>
        <taxon>Rhodobacterales</taxon>
        <taxon>Paracoccaceae</taxon>
        <taxon>Paralimibaculum</taxon>
    </lineage>
</organism>
<sequence>MRKLSARLAAMLIAGLVAALPAAAPALSLIRDAETERTLRQMAAPLVKAAGMRAGSVDLYIVRSSQLNAFVAGGANMFLHTGLIDELEEPGQLMGVMAHEIGHIAGGHQVRRAINIRNAQGPALIAMLAGIAAAAAGGPQAGAAISAGATQALERSFLSYNRGEEASADQAALAYLERAGIDPAGFLEVLERFRGQEVFTVGNIDPYALTHPLSTQRMQLIEQKAAEARGRSFREDPEIAYWYGRARAKLEGFLDSPRRVLNRYEERDDELALYAKTVALHRLPAPREAVESADRLIAMRPGDPFYLELKGQILHESGRAREAVPLYRAAVAAAPEEPLLKAGLGRALLALEEPAADAEALRVLKEARDRDRGDPAALRDLAVAYSRAGDTGMATLATAERFALSGRSKDAVLHARRASALLPNGSPGWLRAQDILVLDKRDD</sequence>
<evidence type="ECO:0000259" key="8">
    <source>
        <dbReference type="Pfam" id="PF01435"/>
    </source>
</evidence>
<comment type="caution">
    <text evidence="9">The sequence shown here is derived from an EMBL/GenBank/DDBJ whole genome shotgun (WGS) entry which is preliminary data.</text>
</comment>
<evidence type="ECO:0000256" key="4">
    <source>
        <dbReference type="ARBA" id="ARBA00022801"/>
    </source>
</evidence>
<comment type="cofactor">
    <cofactor evidence="1">
        <name>Zn(2+)</name>
        <dbReference type="ChEBI" id="CHEBI:29105"/>
    </cofactor>
</comment>
<keyword evidence="2" id="KW-0645">Protease</keyword>
<dbReference type="InterPro" id="IPR001915">
    <property type="entry name" value="Peptidase_M48"/>
</dbReference>
<dbReference type="InterPro" id="IPR051156">
    <property type="entry name" value="Mito/Outer_Membr_Metalloprot"/>
</dbReference>
<dbReference type="SUPFAM" id="SSF48452">
    <property type="entry name" value="TPR-like"/>
    <property type="match status" value="1"/>
</dbReference>
<evidence type="ECO:0000256" key="7">
    <source>
        <dbReference type="SAM" id="SignalP"/>
    </source>
</evidence>
<dbReference type="Gene3D" id="3.30.2010.10">
    <property type="entry name" value="Metalloproteases ('zincins'), catalytic domain"/>
    <property type="match status" value="1"/>
</dbReference>
<keyword evidence="4" id="KW-0378">Hydrolase</keyword>
<keyword evidence="3" id="KW-0479">Metal-binding</keyword>
<dbReference type="InterPro" id="IPR011990">
    <property type="entry name" value="TPR-like_helical_dom_sf"/>
</dbReference>
<dbReference type="Pfam" id="PF01435">
    <property type="entry name" value="Peptidase_M48"/>
    <property type="match status" value="1"/>
</dbReference>
<protein>
    <submittedName>
        <fullName evidence="9">M48 family metalloprotease</fullName>
    </submittedName>
</protein>
<keyword evidence="7" id="KW-0732">Signal</keyword>
<dbReference type="Gene3D" id="1.25.40.10">
    <property type="entry name" value="Tetratricopeptide repeat domain"/>
    <property type="match status" value="1"/>
</dbReference>
<evidence type="ECO:0000256" key="1">
    <source>
        <dbReference type="ARBA" id="ARBA00001947"/>
    </source>
</evidence>
<keyword evidence="6 9" id="KW-0482">Metalloprotease</keyword>
<evidence type="ECO:0000313" key="9">
    <source>
        <dbReference type="EMBL" id="GMG84446.1"/>
    </source>
</evidence>
<keyword evidence="10" id="KW-1185">Reference proteome</keyword>
<keyword evidence="5" id="KW-0862">Zinc</keyword>
<dbReference type="PANTHER" id="PTHR22726">
    <property type="entry name" value="METALLOENDOPEPTIDASE OMA1"/>
    <property type="match status" value="1"/>
</dbReference>
<evidence type="ECO:0000256" key="3">
    <source>
        <dbReference type="ARBA" id="ARBA00022723"/>
    </source>
</evidence>
<feature type="chain" id="PRO_5045711819" evidence="7">
    <location>
        <begin position="20"/>
        <end position="443"/>
    </location>
</feature>
<dbReference type="PANTHER" id="PTHR22726:SF1">
    <property type="entry name" value="METALLOENDOPEPTIDASE OMA1, MITOCHONDRIAL"/>
    <property type="match status" value="1"/>
</dbReference>
<dbReference type="Proteomes" id="UP001239909">
    <property type="component" value="Unassembled WGS sequence"/>
</dbReference>
<dbReference type="GO" id="GO:0008237">
    <property type="term" value="F:metallopeptidase activity"/>
    <property type="evidence" value="ECO:0007669"/>
    <property type="project" value="UniProtKB-KW"/>
</dbReference>
<dbReference type="CDD" id="cd07324">
    <property type="entry name" value="M48C_Oma1-like"/>
    <property type="match status" value="1"/>
</dbReference>
<gene>
    <name evidence="9" type="ORF">LNKW23_36620</name>
</gene>
<name>A0ABQ6LPI1_9RHOB</name>
<dbReference type="EMBL" id="BSYI01000036">
    <property type="protein sequence ID" value="GMG84446.1"/>
    <property type="molecule type" value="Genomic_DNA"/>
</dbReference>
<reference evidence="9 10" key="1">
    <citation type="submission" date="2023-04" db="EMBL/GenBank/DDBJ databases">
        <title>Marinoamorphus aggregata gen. nov., sp. Nov., isolate from tissue of brittle star Ophioplocus japonicus.</title>
        <authorList>
            <person name="Kawano K."/>
            <person name="Sawayama S."/>
            <person name="Nakagawa S."/>
        </authorList>
    </citation>
    <scope>NUCLEOTIDE SEQUENCE [LARGE SCALE GENOMIC DNA]</scope>
    <source>
        <strain evidence="9 10">NKW23</strain>
    </source>
</reference>
<evidence type="ECO:0000256" key="6">
    <source>
        <dbReference type="ARBA" id="ARBA00023049"/>
    </source>
</evidence>
<accession>A0ABQ6LPI1</accession>
<evidence type="ECO:0000313" key="10">
    <source>
        <dbReference type="Proteomes" id="UP001239909"/>
    </source>
</evidence>
<feature type="domain" description="Peptidase M48" evidence="8">
    <location>
        <begin position="35"/>
        <end position="223"/>
    </location>
</feature>
<dbReference type="RefSeq" id="WP_285673493.1">
    <property type="nucleotide sequence ID" value="NZ_BSYI01000036.1"/>
</dbReference>
<evidence type="ECO:0000256" key="2">
    <source>
        <dbReference type="ARBA" id="ARBA00022670"/>
    </source>
</evidence>
<evidence type="ECO:0000256" key="5">
    <source>
        <dbReference type="ARBA" id="ARBA00022833"/>
    </source>
</evidence>
<proteinExistence type="predicted"/>
<feature type="signal peptide" evidence="7">
    <location>
        <begin position="1"/>
        <end position="19"/>
    </location>
</feature>